<comment type="cofactor">
    <cofactor evidence="1">
        <name>FAD</name>
        <dbReference type="ChEBI" id="CHEBI:57692"/>
    </cofactor>
</comment>
<gene>
    <name evidence="5" type="ORF">HHT355_0796</name>
</gene>
<dbReference type="InterPro" id="IPR036188">
    <property type="entry name" value="FAD/NAD-bd_sf"/>
</dbReference>
<evidence type="ECO:0000256" key="3">
    <source>
        <dbReference type="ARBA" id="ARBA00022827"/>
    </source>
</evidence>
<dbReference type="EMBL" id="CVTD020000010">
    <property type="protein sequence ID" value="CRZ33999.1"/>
    <property type="molecule type" value="Genomic_DNA"/>
</dbReference>
<dbReference type="PRINTS" id="PR00368">
    <property type="entry name" value="FADPNR"/>
</dbReference>
<dbReference type="Pfam" id="PF07992">
    <property type="entry name" value="Pyr_redox_2"/>
    <property type="match status" value="1"/>
</dbReference>
<dbReference type="SUPFAM" id="SSF51905">
    <property type="entry name" value="FAD/NAD(P)-binding domain"/>
    <property type="match status" value="1"/>
</dbReference>
<dbReference type="PANTHER" id="PTHR43429:SF3">
    <property type="entry name" value="NITRITE REDUCTASE [NAD(P)H]"/>
    <property type="match status" value="1"/>
</dbReference>
<evidence type="ECO:0000313" key="6">
    <source>
        <dbReference type="Proteomes" id="UP000236497"/>
    </source>
</evidence>
<dbReference type="Proteomes" id="UP000236497">
    <property type="component" value="Unassembled WGS sequence"/>
</dbReference>
<proteinExistence type="predicted"/>
<sequence>MINSSSGRQIIIIGTGVAGLSAAKAARTQDPEAEIIMFGEENLVPYYRLRLCEFIGKSADFDGLKINDEEWFKKNKIRLELSSKVTLIDTGAKKIRANGKEYSFDSLVLATGSTPIMPPFKGKELSKVHTLWTWADVAEINKSLNGAKKAVVIGGGLLGLETAHKISEMGINVTLIEGMPRLLPKQLDEEGSQIFNDKVQSLGISVLCGKTVTGFEGDSLGNVNKVHMTDGTVIDADVVIVSVGVAPNTSVIKDTGISMDRFVSVNEKMETSIKDIYAAGDVAGIKGRWFGQWAVASKQGQVAGINAAKGNAEYKITDVPYILATMGTRVVCSGDTGVIKPENSNETYEIDQRIDKEKFNYSRLVFRKGVFVGYMLIGEPAKAFNKLQSLLQTDVSIENLYNVLFND</sequence>
<dbReference type="RefSeq" id="WP_103202125.1">
    <property type="nucleotide sequence ID" value="NZ_CVTD020000010.1"/>
</dbReference>
<name>A0A0H5SEZ2_HERHM</name>
<keyword evidence="6" id="KW-1185">Reference proteome</keyword>
<evidence type="ECO:0000259" key="4">
    <source>
        <dbReference type="Pfam" id="PF07992"/>
    </source>
</evidence>
<dbReference type="PANTHER" id="PTHR43429">
    <property type="entry name" value="PYRIDINE NUCLEOTIDE-DISULFIDE OXIDOREDUCTASE DOMAIN-CONTAINING"/>
    <property type="match status" value="1"/>
</dbReference>
<dbReference type="GO" id="GO:0016491">
    <property type="term" value="F:oxidoreductase activity"/>
    <property type="evidence" value="ECO:0007669"/>
    <property type="project" value="InterPro"/>
</dbReference>
<dbReference type="InterPro" id="IPR016156">
    <property type="entry name" value="FAD/NAD-linked_Rdtase_dimer_sf"/>
</dbReference>
<accession>A0A0H5SEZ2</accession>
<dbReference type="InterPro" id="IPR023753">
    <property type="entry name" value="FAD/NAD-binding_dom"/>
</dbReference>
<organism evidence="5 6">
    <name type="scientific">Herbinix hemicellulosilytica</name>
    <dbReference type="NCBI Taxonomy" id="1564487"/>
    <lineage>
        <taxon>Bacteria</taxon>
        <taxon>Bacillati</taxon>
        <taxon>Bacillota</taxon>
        <taxon>Clostridia</taxon>
        <taxon>Lachnospirales</taxon>
        <taxon>Lachnospiraceae</taxon>
        <taxon>Herbinix</taxon>
    </lineage>
</organism>
<dbReference type="OrthoDB" id="9807946at2"/>
<dbReference type="InterPro" id="IPR050260">
    <property type="entry name" value="FAD-bd_OxRdtase"/>
</dbReference>
<evidence type="ECO:0000256" key="2">
    <source>
        <dbReference type="ARBA" id="ARBA00022630"/>
    </source>
</evidence>
<dbReference type="PRINTS" id="PR00411">
    <property type="entry name" value="PNDRDTASEI"/>
</dbReference>
<evidence type="ECO:0000256" key="1">
    <source>
        <dbReference type="ARBA" id="ARBA00001974"/>
    </source>
</evidence>
<dbReference type="Gene3D" id="3.50.50.60">
    <property type="entry name" value="FAD/NAD(P)-binding domain"/>
    <property type="match status" value="2"/>
</dbReference>
<keyword evidence="2" id="KW-0285">Flavoprotein</keyword>
<dbReference type="AlphaFoldDB" id="A0A0H5SEZ2"/>
<keyword evidence="3" id="KW-0274">FAD</keyword>
<feature type="domain" description="FAD/NAD(P)-binding" evidence="4">
    <location>
        <begin position="9"/>
        <end position="300"/>
    </location>
</feature>
<protein>
    <recommendedName>
        <fullName evidence="4">FAD/NAD(P)-binding domain-containing protein</fullName>
    </recommendedName>
</protein>
<evidence type="ECO:0000313" key="5">
    <source>
        <dbReference type="EMBL" id="CRZ33999.1"/>
    </source>
</evidence>
<dbReference type="Gene3D" id="3.30.390.30">
    <property type="match status" value="1"/>
</dbReference>
<reference evidence="5 6" key="1">
    <citation type="submission" date="2015-06" db="EMBL/GenBank/DDBJ databases">
        <authorList>
            <person name="Wibberg Daniel"/>
        </authorList>
    </citation>
    <scope>NUCLEOTIDE SEQUENCE [LARGE SCALE GENOMIC DNA]</scope>
    <source>
        <strain evidence="5 6">T3/55T</strain>
    </source>
</reference>